<reference evidence="2 3" key="1">
    <citation type="submission" date="2024-02" db="EMBL/GenBank/DDBJ databases">
        <title>De novo assembly and annotation of 12 fungi associated with fruit tree decline syndrome in Ontario, Canada.</title>
        <authorList>
            <person name="Sulman M."/>
            <person name="Ellouze W."/>
            <person name="Ilyukhin E."/>
        </authorList>
    </citation>
    <scope>NUCLEOTIDE SEQUENCE [LARGE SCALE GENOMIC DNA]</scope>
    <source>
        <strain evidence="2 3">M169</strain>
    </source>
</reference>
<dbReference type="Pfam" id="PF13374">
    <property type="entry name" value="TPR_10"/>
    <property type="match status" value="2"/>
</dbReference>
<dbReference type="Proteomes" id="UP001430848">
    <property type="component" value="Unassembled WGS sequence"/>
</dbReference>
<dbReference type="PANTHER" id="PTHR46082">
    <property type="entry name" value="ATP/GTP-BINDING PROTEIN-RELATED"/>
    <property type="match status" value="1"/>
</dbReference>
<evidence type="ECO:0000256" key="1">
    <source>
        <dbReference type="SAM" id="Coils"/>
    </source>
</evidence>
<dbReference type="SUPFAM" id="SSF48452">
    <property type="entry name" value="TPR-like"/>
    <property type="match status" value="1"/>
</dbReference>
<evidence type="ECO:0008006" key="4">
    <source>
        <dbReference type="Google" id="ProtNLM"/>
    </source>
</evidence>
<dbReference type="PANTHER" id="PTHR46082:SF6">
    <property type="entry name" value="AAA+ ATPASE DOMAIN-CONTAINING PROTEIN-RELATED"/>
    <property type="match status" value="1"/>
</dbReference>
<dbReference type="InterPro" id="IPR053137">
    <property type="entry name" value="NLR-like"/>
</dbReference>
<dbReference type="Gene3D" id="1.25.40.10">
    <property type="entry name" value="Tetratricopeptide repeat domain"/>
    <property type="match status" value="2"/>
</dbReference>
<keyword evidence="3" id="KW-1185">Reference proteome</keyword>
<protein>
    <recommendedName>
        <fullName evidence="4">Kinesin light chain</fullName>
    </recommendedName>
</protein>
<comment type="caution">
    <text evidence="2">The sequence shown here is derived from an EMBL/GenBank/DDBJ whole genome shotgun (WGS) entry which is preliminary data.</text>
</comment>
<organism evidence="2 3">
    <name type="scientific">Diaporthe eres</name>
    <name type="common">Phomopsis oblonga</name>
    <dbReference type="NCBI Taxonomy" id="83184"/>
    <lineage>
        <taxon>Eukaryota</taxon>
        <taxon>Fungi</taxon>
        <taxon>Dikarya</taxon>
        <taxon>Ascomycota</taxon>
        <taxon>Pezizomycotina</taxon>
        <taxon>Sordariomycetes</taxon>
        <taxon>Sordariomycetidae</taxon>
        <taxon>Diaporthales</taxon>
        <taxon>Diaporthaceae</taxon>
        <taxon>Diaporthe</taxon>
        <taxon>Diaporthe eres species complex</taxon>
    </lineage>
</organism>
<accession>A0ABR1PJU1</accession>
<name>A0ABR1PJU1_DIAER</name>
<feature type="coiled-coil region" evidence="1">
    <location>
        <begin position="92"/>
        <end position="119"/>
    </location>
</feature>
<proteinExistence type="predicted"/>
<dbReference type="InterPro" id="IPR011990">
    <property type="entry name" value="TPR-like_helical_dom_sf"/>
</dbReference>
<sequence>MAKGDFERLLKETHRLEQIPTNQKRELVQDLKRWIAVVMLHQGQYKNAFLEFKAVLHDGQLDDSWTTPGVSRILRIHVHRDLSLALAHLGPYSHVREQIKSAEEELENYIQNQESVLHSIDVQTPAEAETDSTDWGAVGINSNAQAVTEGKSSKSLQRKLAVKREYLHFVQAMIYYLWGFHDKALERCEAAKSGLEERLGGRHMKTLECASLGALLLAKNYQLSAAETCCSQTLHTMRKELGPRHPHTLEATGRQVYIFISQYRLAEATATAVSLQMYTKKTFGDEHPQTINSRLLLSQVKLATGDYIDALGRLQELVQVSKSFYGDENLITLTHNSTYARALYHAGALKEAEEVAKQLISDRLEAMDRKEDDLRIHPLFLSTLETIALIELSKTDPDHASGREILGCCWRWKSRILGKEHAFTLAAEYEFAMAFEDEGDDNEETLKRQQHIRHIYLSRIAMLEDTHPDVLTAKRELIIINCTLGMWGEKSGEDGSTLTEIAGSGKTMDDETWAVAESESQRIFSMHKMQLGGTHPETLKSHLWLFELQVQLGRDVETQTCMRSLLSVLQEPKLLRQRFVDSVRIRHQMALALLYSGHLRQAARILHQIPEEMKATPLIQNPSFTETLKQLRQATDQNILETMREAQRHPNYKTRLQELRSKDETSTKTTGGAGDAREHLLEAFELCELLYGPDHPQTLSARGKLVLATWDPQEESRMKEAIKQMSELIAALKASSGNAQWEELTRVYEVWVQELDTRTKDIDLEDEPEE</sequence>
<keyword evidence="1" id="KW-0175">Coiled coil</keyword>
<evidence type="ECO:0000313" key="2">
    <source>
        <dbReference type="EMBL" id="KAK7738301.1"/>
    </source>
</evidence>
<dbReference type="EMBL" id="JAKNSF020000006">
    <property type="protein sequence ID" value="KAK7738301.1"/>
    <property type="molecule type" value="Genomic_DNA"/>
</dbReference>
<evidence type="ECO:0000313" key="3">
    <source>
        <dbReference type="Proteomes" id="UP001430848"/>
    </source>
</evidence>
<gene>
    <name evidence="2" type="ORF">SLS63_002637</name>
</gene>